<feature type="compositionally biased region" description="Basic and acidic residues" evidence="1">
    <location>
        <begin position="401"/>
        <end position="417"/>
    </location>
</feature>
<reference evidence="2 3" key="1">
    <citation type="journal article" date="2013" name="Genome Biol.">
        <title>Genome of Acanthamoeba castellanii highlights extensive lateral gene transfer and early evolution of tyrosine kinase signaling.</title>
        <authorList>
            <person name="Clarke M."/>
            <person name="Lohan A.J."/>
            <person name="Liu B."/>
            <person name="Lagkouvardos I."/>
            <person name="Roy S."/>
            <person name="Zafar N."/>
            <person name="Bertelli C."/>
            <person name="Schilde C."/>
            <person name="Kianianmomeni A."/>
            <person name="Burglin T.R."/>
            <person name="Frech C."/>
            <person name="Turcotte B."/>
            <person name="Kopec K.O."/>
            <person name="Synnott J.M."/>
            <person name="Choo C."/>
            <person name="Paponov I."/>
            <person name="Finkler A."/>
            <person name="Soon Heng Tan C."/>
            <person name="Hutchins A.P."/>
            <person name="Weinmeier T."/>
            <person name="Rattei T."/>
            <person name="Chu J.S."/>
            <person name="Gimenez G."/>
            <person name="Irimia M."/>
            <person name="Rigden D.J."/>
            <person name="Fitzpatrick D.A."/>
            <person name="Lorenzo-Morales J."/>
            <person name="Bateman A."/>
            <person name="Chiu C.H."/>
            <person name="Tang P."/>
            <person name="Hegemann P."/>
            <person name="Fromm H."/>
            <person name="Raoult D."/>
            <person name="Greub G."/>
            <person name="Miranda-Saavedra D."/>
            <person name="Chen N."/>
            <person name="Nash P."/>
            <person name="Ginger M.L."/>
            <person name="Horn M."/>
            <person name="Schaap P."/>
            <person name="Caler L."/>
            <person name="Loftus B."/>
        </authorList>
    </citation>
    <scope>NUCLEOTIDE SEQUENCE [LARGE SCALE GENOMIC DNA]</scope>
    <source>
        <strain evidence="2 3">Neff</strain>
    </source>
</reference>
<dbReference type="RefSeq" id="XP_004337096.1">
    <property type="nucleotide sequence ID" value="XM_004337048.1"/>
</dbReference>
<organism evidence="2 3">
    <name type="scientific">Acanthamoeba castellanii (strain ATCC 30010 / Neff)</name>
    <dbReference type="NCBI Taxonomy" id="1257118"/>
    <lineage>
        <taxon>Eukaryota</taxon>
        <taxon>Amoebozoa</taxon>
        <taxon>Discosea</taxon>
        <taxon>Longamoebia</taxon>
        <taxon>Centramoebida</taxon>
        <taxon>Acanthamoebidae</taxon>
        <taxon>Acanthamoeba</taxon>
    </lineage>
</organism>
<protein>
    <submittedName>
        <fullName evidence="2">Uncharacterized protein</fullName>
    </submittedName>
</protein>
<name>L8GR26_ACACF</name>
<feature type="compositionally biased region" description="Acidic residues" evidence="1">
    <location>
        <begin position="418"/>
        <end position="428"/>
    </location>
</feature>
<feature type="compositionally biased region" description="Basic residues" evidence="1">
    <location>
        <begin position="299"/>
        <end position="320"/>
    </location>
</feature>
<feature type="compositionally biased region" description="Basic residues" evidence="1">
    <location>
        <begin position="434"/>
        <end position="443"/>
    </location>
</feature>
<feature type="compositionally biased region" description="Basic and acidic residues" evidence="1">
    <location>
        <begin position="371"/>
        <end position="381"/>
    </location>
</feature>
<evidence type="ECO:0000313" key="3">
    <source>
        <dbReference type="Proteomes" id="UP000011083"/>
    </source>
</evidence>
<dbReference type="EMBL" id="KB008036">
    <property type="protein sequence ID" value="ELR15083.1"/>
    <property type="molecule type" value="Genomic_DNA"/>
</dbReference>
<gene>
    <name evidence="2" type="ORF">ACA1_215440</name>
</gene>
<proteinExistence type="predicted"/>
<dbReference type="KEGG" id="acan:ACA1_215440"/>
<dbReference type="Proteomes" id="UP000011083">
    <property type="component" value="Unassembled WGS sequence"/>
</dbReference>
<feature type="compositionally biased region" description="Basic residues" evidence="1">
    <location>
        <begin position="382"/>
        <end position="400"/>
    </location>
</feature>
<dbReference type="AlphaFoldDB" id="L8GR26"/>
<dbReference type="VEuPathDB" id="AmoebaDB:ACA1_215440"/>
<dbReference type="GeneID" id="14915772"/>
<sequence>MATSTTTPLAKAAEALRCRFTDLAGLYVYPGGSQHRIDSLWWWVKFVYDHSTLRPAEGGALKRVFSLSEGHKSNRAAWGKSKAYLFALAYKARRECYTAHWRACAERQPQPQQQEGSTDPQAAPVLVKPDPEDQLLAWLDLLLLIAWKHMSTQTAKSRKGWLAFPFVTLKRATTDESDPAAAVFSDYEYLGLTTVEEANGWQLEWTEEGEKAFQHWSAREDEIKALGSLRRRLIDDRAEAALADARKALDTAIGRGRARPTRQSKATVIDLTAETVVKLSAEVGALREELSKLLAETKKQKKKRLRVKKEKKEKKKKRKKEEKEKEATENEESDDDRSGDDNEDDDGDDDDEIEDEGDDQSQTTLSRKRKRQEEEEKEKKEKSKKKKKKSNNKKKAKKRRTGDEGEEEKKEEEKMAEPEEQDDDGDDGEERHSLVRRRKRRARSLFEMRAGSCTQS</sequence>
<keyword evidence="3" id="KW-1185">Reference proteome</keyword>
<feature type="compositionally biased region" description="Acidic residues" evidence="1">
    <location>
        <begin position="329"/>
        <end position="359"/>
    </location>
</feature>
<evidence type="ECO:0000313" key="2">
    <source>
        <dbReference type="EMBL" id="ELR15083.1"/>
    </source>
</evidence>
<accession>L8GR26</accession>
<feature type="region of interest" description="Disordered" evidence="1">
    <location>
        <begin position="297"/>
        <end position="456"/>
    </location>
</feature>
<evidence type="ECO:0000256" key="1">
    <source>
        <dbReference type="SAM" id="MobiDB-lite"/>
    </source>
</evidence>